<dbReference type="RefSeq" id="WP_186857073.1">
    <property type="nucleotide sequence ID" value="NZ_JACOON010000002.1"/>
</dbReference>
<reference evidence="3 4" key="1">
    <citation type="submission" date="2020-08" db="EMBL/GenBank/DDBJ databases">
        <title>Genome public.</title>
        <authorList>
            <person name="Liu C."/>
            <person name="Sun Q."/>
        </authorList>
    </citation>
    <scope>NUCLEOTIDE SEQUENCE [LARGE SCALE GENOMIC DNA]</scope>
    <source>
        <strain evidence="3 4">NSJ-35</strain>
    </source>
</reference>
<dbReference type="InterPro" id="IPR005335">
    <property type="entry name" value="Terminase_ssu"/>
</dbReference>
<evidence type="ECO:0000256" key="2">
    <source>
        <dbReference type="ARBA" id="ARBA00023219"/>
    </source>
</evidence>
<dbReference type="InterPro" id="IPR052404">
    <property type="entry name" value="SPP1-like_terminase"/>
</dbReference>
<organism evidence="3 4">
    <name type="scientific">Christensenella tenuis</name>
    <dbReference type="NCBI Taxonomy" id="2763033"/>
    <lineage>
        <taxon>Bacteria</taxon>
        <taxon>Bacillati</taxon>
        <taxon>Bacillota</taxon>
        <taxon>Clostridia</taxon>
        <taxon>Christensenellales</taxon>
        <taxon>Christensenellaceae</taxon>
        <taxon>Christensenella</taxon>
    </lineage>
</organism>
<name>A0ABR7EEG1_9FIRM</name>
<dbReference type="InterPro" id="IPR038713">
    <property type="entry name" value="Terminase_Gp1_N_sf"/>
</dbReference>
<dbReference type="Proteomes" id="UP000606889">
    <property type="component" value="Unassembled WGS sequence"/>
</dbReference>
<evidence type="ECO:0000256" key="1">
    <source>
        <dbReference type="ARBA" id="ARBA00022612"/>
    </source>
</evidence>
<dbReference type="PANTHER" id="PTHR41328:SF2">
    <property type="entry name" value="TERMINASE SMALL SUBUNIT"/>
    <property type="match status" value="1"/>
</dbReference>
<keyword evidence="1" id="KW-1188">Viral release from host cell</keyword>
<accession>A0ABR7EEG1</accession>
<dbReference type="Pfam" id="PF03592">
    <property type="entry name" value="Terminase_2"/>
    <property type="match status" value="1"/>
</dbReference>
<dbReference type="Gene3D" id="6.10.140.2160">
    <property type="match status" value="1"/>
</dbReference>
<evidence type="ECO:0000313" key="4">
    <source>
        <dbReference type="Proteomes" id="UP000606889"/>
    </source>
</evidence>
<evidence type="ECO:0000313" key="3">
    <source>
        <dbReference type="EMBL" id="MBC5647548.1"/>
    </source>
</evidence>
<dbReference type="EMBL" id="JACOON010000002">
    <property type="protein sequence ID" value="MBC5647548.1"/>
    <property type="molecule type" value="Genomic_DNA"/>
</dbReference>
<dbReference type="PANTHER" id="PTHR41328">
    <property type="entry name" value="TERMINASE SMALL SUBUNIT-RELATED"/>
    <property type="match status" value="1"/>
</dbReference>
<keyword evidence="4" id="KW-1185">Reference proteome</keyword>
<keyword evidence="2" id="KW-0231">Viral genome packaging</keyword>
<protein>
    <submittedName>
        <fullName evidence="3">Terminase small subunit</fullName>
    </submittedName>
</protein>
<sequence length="164" mass="18219">MAAKLTPRQKAFAEFYIQLGNATEAAKRAGYSEKTANRIGAENLTKPVIREYVDKVQSEISSSRIADAREVQETLTRILRREETESVVIVCKTRKSSYDKAGKRKTEEKETPEIVQIPAKISDVNKAAELLGKVHGLYTDKVDLSGGVDLRIQVDYGNDQGTSE</sequence>
<proteinExistence type="predicted"/>
<gene>
    <name evidence="3" type="ORF">H8S18_04300</name>
</gene>
<comment type="caution">
    <text evidence="3">The sequence shown here is derived from an EMBL/GenBank/DDBJ whole genome shotgun (WGS) entry which is preliminary data.</text>
</comment>
<dbReference type="Gene3D" id="1.10.10.1400">
    <property type="entry name" value="Terminase, small subunit, N-terminal DNA-binding domain, HTH motif"/>
    <property type="match status" value="1"/>
</dbReference>